<accession>S9ZI08</accession>
<keyword evidence="1" id="KW-0812">Transmembrane</keyword>
<dbReference type="PATRIC" id="fig|1348657.5.peg.3286"/>
<gene>
    <name evidence="2" type="ORF">M622_06500</name>
</gene>
<dbReference type="STRING" id="1348657.M622_06500"/>
<comment type="caution">
    <text evidence="2">The sequence shown here is derived from an EMBL/GenBank/DDBJ whole genome shotgun (WGS) entry which is preliminary data.</text>
</comment>
<reference evidence="2 3" key="1">
    <citation type="submission" date="2013-06" db="EMBL/GenBank/DDBJ databases">
        <title>Draft genome sequence of Thauera terpenica.</title>
        <authorList>
            <person name="Liu B."/>
            <person name="Frostegard A.H."/>
            <person name="Shapleigh J.P."/>
        </authorList>
    </citation>
    <scope>NUCLEOTIDE SEQUENCE [LARGE SCALE GENOMIC DNA]</scope>
    <source>
        <strain evidence="2 3">58Eu</strain>
    </source>
</reference>
<dbReference type="EMBL" id="ATJV01000092">
    <property type="protein sequence ID" value="EPZ14221.1"/>
    <property type="molecule type" value="Genomic_DNA"/>
</dbReference>
<dbReference type="AlphaFoldDB" id="S9ZI08"/>
<organism evidence="2 3">
    <name type="scientific">Thauera terpenica 58Eu</name>
    <dbReference type="NCBI Taxonomy" id="1348657"/>
    <lineage>
        <taxon>Bacteria</taxon>
        <taxon>Pseudomonadati</taxon>
        <taxon>Pseudomonadota</taxon>
        <taxon>Betaproteobacteria</taxon>
        <taxon>Rhodocyclales</taxon>
        <taxon>Zoogloeaceae</taxon>
        <taxon>Thauera</taxon>
    </lineage>
</organism>
<feature type="transmembrane region" description="Helical" evidence="1">
    <location>
        <begin position="6"/>
        <end position="23"/>
    </location>
</feature>
<keyword evidence="3" id="KW-1185">Reference proteome</keyword>
<dbReference type="OrthoDB" id="8527395at2"/>
<dbReference type="Proteomes" id="UP000015455">
    <property type="component" value="Unassembled WGS sequence"/>
</dbReference>
<dbReference type="RefSeq" id="WP_021250678.1">
    <property type="nucleotide sequence ID" value="NZ_ATJV01000092.1"/>
</dbReference>
<sequence length="96" mass="10881">MSKLLPTLFLMTVFLIAWLVLYAHQRNERKKRELPLREDFLASQGKSVPACHACGKDELKDDGLASGNDEQRIVSCVSCNTLLYRYERAPEPEPAS</sequence>
<proteinExistence type="predicted"/>
<name>S9ZI08_9RHOO</name>
<keyword evidence="1" id="KW-0472">Membrane</keyword>
<evidence type="ECO:0000313" key="3">
    <source>
        <dbReference type="Proteomes" id="UP000015455"/>
    </source>
</evidence>
<evidence type="ECO:0000313" key="2">
    <source>
        <dbReference type="EMBL" id="EPZ14221.1"/>
    </source>
</evidence>
<evidence type="ECO:0000256" key="1">
    <source>
        <dbReference type="SAM" id="Phobius"/>
    </source>
</evidence>
<keyword evidence="1" id="KW-1133">Transmembrane helix</keyword>
<protein>
    <submittedName>
        <fullName evidence="2">Uncharacterized protein</fullName>
    </submittedName>
</protein>